<evidence type="ECO:0000256" key="2">
    <source>
        <dbReference type="ARBA" id="ARBA00022517"/>
    </source>
</evidence>
<evidence type="ECO:0000256" key="1">
    <source>
        <dbReference type="ARBA" id="ARBA00022490"/>
    </source>
</evidence>
<proteinExistence type="inferred from homology"/>
<comment type="similarity">
    <text evidence="3">Belongs to the RimP family.</text>
</comment>
<name>W1U4J7_9FIRM</name>
<dbReference type="GO" id="GO:0005829">
    <property type="term" value="C:cytosol"/>
    <property type="evidence" value="ECO:0007669"/>
    <property type="project" value="TreeGrafter"/>
</dbReference>
<comment type="subcellular location">
    <subcellularLocation>
        <location evidence="3">Cytoplasm</location>
    </subcellularLocation>
</comment>
<dbReference type="InterPro" id="IPR036847">
    <property type="entry name" value="RimP_C_sf"/>
</dbReference>
<reference evidence="6 7" key="1">
    <citation type="submission" date="2013-12" db="EMBL/GenBank/DDBJ databases">
        <title>A Varibaculum cambriense genome reconstructed from a premature infant gut community with otherwise low bacterial novelty that shifts toward anaerobic metabolism during the third week of life.</title>
        <authorList>
            <person name="Brown C.T."/>
            <person name="Sharon I."/>
            <person name="Thomas B.C."/>
            <person name="Castelle C.J."/>
            <person name="Morowitz M.J."/>
            <person name="Banfield J.F."/>
        </authorList>
    </citation>
    <scope>NUCLEOTIDE SEQUENCE [LARGE SCALE GENOMIC DNA]</scope>
    <source>
        <strain evidence="7">DORA_17_25</strain>
    </source>
</reference>
<comment type="function">
    <text evidence="3">Required for maturation of 30S ribosomal subunits.</text>
</comment>
<dbReference type="HAMAP" id="MF_01077">
    <property type="entry name" value="RimP"/>
    <property type="match status" value="1"/>
</dbReference>
<feature type="domain" description="Ribosome maturation factor RimP C-terminal" evidence="5">
    <location>
        <begin position="87"/>
        <end position="152"/>
    </location>
</feature>
<dbReference type="FunFam" id="3.30.300.70:FF:000001">
    <property type="entry name" value="Ribosome maturation factor RimP"/>
    <property type="match status" value="1"/>
</dbReference>
<dbReference type="PANTHER" id="PTHR33867:SF1">
    <property type="entry name" value="RIBOSOME MATURATION FACTOR RIMP"/>
    <property type="match status" value="1"/>
</dbReference>
<evidence type="ECO:0000313" key="7">
    <source>
        <dbReference type="Proteomes" id="UP000018840"/>
    </source>
</evidence>
<evidence type="ECO:0000259" key="5">
    <source>
        <dbReference type="Pfam" id="PF17384"/>
    </source>
</evidence>
<dbReference type="RefSeq" id="WP_024048547.1">
    <property type="nucleotide sequence ID" value="NZ_AZMC01000298.1"/>
</dbReference>
<dbReference type="SUPFAM" id="SSF75420">
    <property type="entry name" value="YhbC-like, N-terminal domain"/>
    <property type="match status" value="1"/>
</dbReference>
<evidence type="ECO:0000256" key="3">
    <source>
        <dbReference type="HAMAP-Rule" id="MF_01077"/>
    </source>
</evidence>
<dbReference type="Gene3D" id="2.30.30.180">
    <property type="entry name" value="Ribosome maturation factor RimP, C-terminal domain"/>
    <property type="match status" value="1"/>
</dbReference>
<sequence>MAQKKVAVRVEELAEPLVKAAGMELVDVEYVREQDWILRVYIDKEGGVDLTDCQTMSEALSTALDKADFIANNYLLEVSSPGIDRVLKKDRDFDRYAGSEVDVKLYSARAGHKEFTATLLGYTETALQLETEAGKEEIPRADIATVRLHVSF</sequence>
<dbReference type="EMBL" id="AZMC01000298">
    <property type="protein sequence ID" value="ETI86528.1"/>
    <property type="molecule type" value="Genomic_DNA"/>
</dbReference>
<keyword evidence="1 3" id="KW-0963">Cytoplasm</keyword>
<dbReference type="InterPro" id="IPR035956">
    <property type="entry name" value="RimP_N_sf"/>
</dbReference>
<organism evidence="6 7">
    <name type="scientific">Negativicoccus succinicivorans DORA_17_25</name>
    <dbReference type="NCBI Taxonomy" id="1403945"/>
    <lineage>
        <taxon>Bacteria</taxon>
        <taxon>Bacillati</taxon>
        <taxon>Bacillota</taxon>
        <taxon>Negativicutes</taxon>
        <taxon>Veillonellales</taxon>
        <taxon>Veillonellaceae</taxon>
        <taxon>Negativicoccus</taxon>
    </lineage>
</organism>
<protein>
    <recommendedName>
        <fullName evidence="3">Ribosome maturation factor RimP</fullName>
    </recommendedName>
</protein>
<dbReference type="PATRIC" id="fig|1403945.3.peg.716"/>
<evidence type="ECO:0000313" key="6">
    <source>
        <dbReference type="EMBL" id="ETI86528.1"/>
    </source>
</evidence>
<dbReference type="Proteomes" id="UP000018840">
    <property type="component" value="Unassembled WGS sequence"/>
</dbReference>
<dbReference type="GO" id="GO:0000028">
    <property type="term" value="P:ribosomal small subunit assembly"/>
    <property type="evidence" value="ECO:0007669"/>
    <property type="project" value="TreeGrafter"/>
</dbReference>
<dbReference type="Pfam" id="PF17384">
    <property type="entry name" value="DUF150_C"/>
    <property type="match status" value="1"/>
</dbReference>
<comment type="caution">
    <text evidence="6">The sequence shown here is derived from an EMBL/GenBank/DDBJ whole genome shotgun (WGS) entry which is preliminary data.</text>
</comment>
<dbReference type="InterPro" id="IPR028989">
    <property type="entry name" value="RimP_N"/>
</dbReference>
<dbReference type="SUPFAM" id="SSF74942">
    <property type="entry name" value="YhbC-like, C-terminal domain"/>
    <property type="match status" value="1"/>
</dbReference>
<accession>W1U4J7</accession>
<evidence type="ECO:0000259" key="4">
    <source>
        <dbReference type="Pfam" id="PF02576"/>
    </source>
</evidence>
<dbReference type="AlphaFoldDB" id="W1U4J7"/>
<dbReference type="GO" id="GO:0006412">
    <property type="term" value="P:translation"/>
    <property type="evidence" value="ECO:0007669"/>
    <property type="project" value="TreeGrafter"/>
</dbReference>
<dbReference type="InterPro" id="IPR003728">
    <property type="entry name" value="Ribosome_maturation_RimP"/>
</dbReference>
<gene>
    <name evidence="3" type="primary">rimP</name>
    <name evidence="6" type="ORF">Q612_NSC00298G0034</name>
</gene>
<dbReference type="CDD" id="cd01734">
    <property type="entry name" value="YlxS_C"/>
    <property type="match status" value="1"/>
</dbReference>
<dbReference type="Pfam" id="PF02576">
    <property type="entry name" value="RimP_N"/>
    <property type="match status" value="1"/>
</dbReference>
<feature type="domain" description="Ribosome maturation factor RimP N-terminal" evidence="4">
    <location>
        <begin position="13"/>
        <end position="84"/>
    </location>
</feature>
<keyword evidence="2 3" id="KW-0690">Ribosome biogenesis</keyword>
<dbReference type="Gene3D" id="3.30.300.70">
    <property type="entry name" value="RimP-like superfamily, N-terminal"/>
    <property type="match status" value="1"/>
</dbReference>
<dbReference type="PANTHER" id="PTHR33867">
    <property type="entry name" value="RIBOSOME MATURATION FACTOR RIMP"/>
    <property type="match status" value="1"/>
</dbReference>
<dbReference type="InterPro" id="IPR028998">
    <property type="entry name" value="RimP_C"/>
</dbReference>